<dbReference type="EMBL" id="APKE01000012">
    <property type="protein sequence ID" value="KAF0676722.1"/>
    <property type="molecule type" value="Genomic_DNA"/>
</dbReference>
<evidence type="ECO:0000313" key="2">
    <source>
        <dbReference type="Proteomes" id="UP000698242"/>
    </source>
</evidence>
<proteinExistence type="predicted"/>
<name>A0A921TDY1_9RHOB</name>
<dbReference type="AlphaFoldDB" id="A0A921TDY1"/>
<gene>
    <name evidence="1" type="ORF">PMES_00909</name>
</gene>
<dbReference type="InterPro" id="IPR038765">
    <property type="entry name" value="Papain-like_cys_pep_sf"/>
</dbReference>
<evidence type="ECO:0000313" key="1">
    <source>
        <dbReference type="EMBL" id="KAF0676722.1"/>
    </source>
</evidence>
<dbReference type="RefSeq" id="WP_159964332.1">
    <property type="nucleotide sequence ID" value="NZ_APKE01000012.1"/>
</dbReference>
<comment type="caution">
    <text evidence="1">The sequence shown here is derived from an EMBL/GenBank/DDBJ whole genome shotgun (WGS) entry which is preliminary data.</text>
</comment>
<sequence>MISLAFYRAPGTLADRAVRLATRSPYSHVELVDDHVLGAGRRREAWAISASRRDGGVRMKKIMFEPDHWDVLPVLGWAHQNAVPRAMRQIGAGYDYFGIAANFLLPLRRSAPRRWFCSELVADALGLQAAYTYAPGDLHRIVIALNRAFAMGETE</sequence>
<protein>
    <submittedName>
        <fullName evidence="1">Cytoplasmic protein</fullName>
    </submittedName>
</protein>
<dbReference type="Gene3D" id="3.90.1720.10">
    <property type="entry name" value="endopeptidase domain like (from Nostoc punctiforme)"/>
    <property type="match status" value="1"/>
</dbReference>
<dbReference type="Proteomes" id="UP000698242">
    <property type="component" value="Unassembled WGS sequence"/>
</dbReference>
<dbReference type="SUPFAM" id="SSF54001">
    <property type="entry name" value="Cysteine proteinases"/>
    <property type="match status" value="1"/>
</dbReference>
<accession>A0A921TDY1</accession>
<organism evidence="1 2">
    <name type="scientific">Profundibacterium mesophilum KAUST100406-0324</name>
    <dbReference type="NCBI Taxonomy" id="1037889"/>
    <lineage>
        <taxon>Bacteria</taxon>
        <taxon>Pseudomonadati</taxon>
        <taxon>Pseudomonadota</taxon>
        <taxon>Alphaproteobacteria</taxon>
        <taxon>Rhodobacterales</taxon>
        <taxon>Roseobacteraceae</taxon>
        <taxon>Profundibacterium</taxon>
    </lineage>
</organism>
<reference evidence="1" key="1">
    <citation type="submission" date="2013-03" db="EMBL/GenBank/DDBJ databases">
        <title>Genome Sequence of the Profundibacterium mesophilum strain KAUST100406-0324T from Red Sea, a novel genus in the family Rhodobacteraceae.</title>
        <authorList>
            <person name="Essack M."/>
            <person name="Alam I."/>
            <person name="Lafi F."/>
            <person name="Alawi W."/>
            <person name="Kamanu F."/>
            <person name="Al-Suwailem A."/>
            <person name="Lee O.O."/>
            <person name="Xu Y."/>
            <person name="Bajic V."/>
            <person name="Qian P.-Y."/>
            <person name="Archer J."/>
        </authorList>
    </citation>
    <scope>NUCLEOTIDE SEQUENCE</scope>
    <source>
        <strain evidence="1">KAUST100406-0324</strain>
    </source>
</reference>
<dbReference type="OrthoDB" id="95478at2"/>
<keyword evidence="2" id="KW-1185">Reference proteome</keyword>